<organism evidence="8 9">
    <name type="scientific">Candidatus Yanofskybacteria bacterium RIFCSPLOWO2_12_FULL_43_11b</name>
    <dbReference type="NCBI Taxonomy" id="1802710"/>
    <lineage>
        <taxon>Bacteria</taxon>
        <taxon>Candidatus Yanofskyibacteriota</taxon>
    </lineage>
</organism>
<evidence type="ECO:0000256" key="2">
    <source>
        <dbReference type="ARBA" id="ARBA00022679"/>
    </source>
</evidence>
<dbReference type="GO" id="GO:0009307">
    <property type="term" value="P:DNA restriction-modification system"/>
    <property type="evidence" value="ECO:0007669"/>
    <property type="project" value="UniProtKB-KW"/>
</dbReference>
<dbReference type="GO" id="GO:0003886">
    <property type="term" value="F:DNA (cytosine-5-)-methyltransferase activity"/>
    <property type="evidence" value="ECO:0007669"/>
    <property type="project" value="UniProtKB-EC"/>
</dbReference>
<evidence type="ECO:0000256" key="7">
    <source>
        <dbReference type="RuleBase" id="RU000417"/>
    </source>
</evidence>
<evidence type="ECO:0000313" key="8">
    <source>
        <dbReference type="EMBL" id="OGN33950.1"/>
    </source>
</evidence>
<dbReference type="PROSITE" id="PS00095">
    <property type="entry name" value="C5_MTASE_2"/>
    <property type="match status" value="1"/>
</dbReference>
<evidence type="ECO:0000256" key="1">
    <source>
        <dbReference type="ARBA" id="ARBA00022603"/>
    </source>
</evidence>
<evidence type="ECO:0000313" key="9">
    <source>
        <dbReference type="Proteomes" id="UP000177745"/>
    </source>
</evidence>
<comment type="catalytic activity">
    <reaction evidence="7">
        <text>a 2'-deoxycytidine in DNA + S-adenosyl-L-methionine = a 5-methyl-2'-deoxycytidine in DNA + S-adenosyl-L-homocysteine + H(+)</text>
        <dbReference type="Rhea" id="RHEA:13681"/>
        <dbReference type="Rhea" id="RHEA-COMP:11369"/>
        <dbReference type="Rhea" id="RHEA-COMP:11370"/>
        <dbReference type="ChEBI" id="CHEBI:15378"/>
        <dbReference type="ChEBI" id="CHEBI:57856"/>
        <dbReference type="ChEBI" id="CHEBI:59789"/>
        <dbReference type="ChEBI" id="CHEBI:85452"/>
        <dbReference type="ChEBI" id="CHEBI:85454"/>
        <dbReference type="EC" id="2.1.1.37"/>
    </reaction>
</comment>
<name>A0A1F8H9V1_9BACT</name>
<keyword evidence="3 5" id="KW-0949">S-adenosyl-L-methionine</keyword>
<dbReference type="PROSITE" id="PS51679">
    <property type="entry name" value="SAM_MT_C5"/>
    <property type="match status" value="1"/>
</dbReference>
<accession>A0A1F8H9V1</accession>
<comment type="similarity">
    <text evidence="5 6">Belongs to the class I-like SAM-binding methyltransferase superfamily. C5-methyltransferase family.</text>
</comment>
<evidence type="ECO:0000256" key="6">
    <source>
        <dbReference type="RuleBase" id="RU000416"/>
    </source>
</evidence>
<dbReference type="InterPro" id="IPR031303">
    <property type="entry name" value="C5_meth_CS"/>
</dbReference>
<dbReference type="InterPro" id="IPR050390">
    <property type="entry name" value="C5-Methyltransferase"/>
</dbReference>
<dbReference type="Pfam" id="PF00145">
    <property type="entry name" value="DNA_methylase"/>
    <property type="match status" value="1"/>
</dbReference>
<evidence type="ECO:0000256" key="4">
    <source>
        <dbReference type="ARBA" id="ARBA00022747"/>
    </source>
</evidence>
<keyword evidence="4" id="KW-0680">Restriction system</keyword>
<dbReference type="GO" id="GO:0032259">
    <property type="term" value="P:methylation"/>
    <property type="evidence" value="ECO:0007669"/>
    <property type="project" value="UniProtKB-KW"/>
</dbReference>
<dbReference type="PANTHER" id="PTHR10629">
    <property type="entry name" value="CYTOSINE-SPECIFIC METHYLTRANSFERASE"/>
    <property type="match status" value="1"/>
</dbReference>
<dbReference type="EC" id="2.1.1.37" evidence="7"/>
<dbReference type="InterPro" id="IPR018117">
    <property type="entry name" value="C5_DNA_meth_AS"/>
</dbReference>
<dbReference type="PROSITE" id="PS00094">
    <property type="entry name" value="C5_MTASE_1"/>
    <property type="match status" value="1"/>
</dbReference>
<protein>
    <recommendedName>
        <fullName evidence="7">Cytosine-specific methyltransferase</fullName>
        <ecNumber evidence="7">2.1.1.37</ecNumber>
    </recommendedName>
</protein>
<dbReference type="EMBL" id="MGKY01000008">
    <property type="protein sequence ID" value="OGN33950.1"/>
    <property type="molecule type" value="Genomic_DNA"/>
</dbReference>
<dbReference type="CDD" id="cd00315">
    <property type="entry name" value="Cyt_C5_DNA_methylase"/>
    <property type="match status" value="1"/>
</dbReference>
<dbReference type="NCBIfam" id="TIGR00675">
    <property type="entry name" value="dcm"/>
    <property type="match status" value="1"/>
</dbReference>
<dbReference type="GO" id="GO:0044027">
    <property type="term" value="P:negative regulation of gene expression via chromosomal CpG island methylation"/>
    <property type="evidence" value="ECO:0007669"/>
    <property type="project" value="TreeGrafter"/>
</dbReference>
<gene>
    <name evidence="8" type="ORF">A3G51_00460</name>
</gene>
<dbReference type="InterPro" id="IPR001525">
    <property type="entry name" value="C5_MeTfrase"/>
</dbReference>
<dbReference type="Gene3D" id="3.90.120.10">
    <property type="entry name" value="DNA Methylase, subunit A, domain 2"/>
    <property type="match status" value="1"/>
</dbReference>
<keyword evidence="2 5" id="KW-0808">Transferase</keyword>
<dbReference type="GO" id="GO:0003677">
    <property type="term" value="F:DNA binding"/>
    <property type="evidence" value="ECO:0007669"/>
    <property type="project" value="TreeGrafter"/>
</dbReference>
<evidence type="ECO:0000256" key="5">
    <source>
        <dbReference type="PROSITE-ProRule" id="PRU01016"/>
    </source>
</evidence>
<dbReference type="PANTHER" id="PTHR10629:SF52">
    <property type="entry name" value="DNA (CYTOSINE-5)-METHYLTRANSFERASE 1"/>
    <property type="match status" value="1"/>
</dbReference>
<dbReference type="PRINTS" id="PR00105">
    <property type="entry name" value="C5METTRFRASE"/>
</dbReference>
<comment type="caution">
    <text evidence="8">The sequence shown here is derived from an EMBL/GenBank/DDBJ whole genome shotgun (WGS) entry which is preliminary data.</text>
</comment>
<reference evidence="8 9" key="1">
    <citation type="journal article" date="2016" name="Nat. Commun.">
        <title>Thousands of microbial genomes shed light on interconnected biogeochemical processes in an aquifer system.</title>
        <authorList>
            <person name="Anantharaman K."/>
            <person name="Brown C.T."/>
            <person name="Hug L.A."/>
            <person name="Sharon I."/>
            <person name="Castelle C.J."/>
            <person name="Probst A.J."/>
            <person name="Thomas B.C."/>
            <person name="Singh A."/>
            <person name="Wilkins M.J."/>
            <person name="Karaoz U."/>
            <person name="Brodie E.L."/>
            <person name="Williams K.H."/>
            <person name="Hubbard S.S."/>
            <person name="Banfield J.F."/>
        </authorList>
    </citation>
    <scope>NUCLEOTIDE SEQUENCE [LARGE SCALE GENOMIC DNA]</scope>
</reference>
<dbReference type="AlphaFoldDB" id="A0A1F8H9V1"/>
<keyword evidence="1 5" id="KW-0489">Methyltransferase</keyword>
<sequence length="337" mass="38364">MEDSLNNHPTYVDLFSGAGGFSLGFDNNGFINIFSVDMEPSFCETYSKNFPGHRLIQKDITNLTKQEVLSLIKGKRIDVVIGGPPCQGFSMAGNIGRKFVDDSRNSLLMEFARMVEIIKPSYFIMENVARLYNHNKGNTREEIVKKFIKSGYKVDCRILNSADYGVPQIRKRIIFVGSRVGGKILFPEREVERYITTEEALREFTSKDLNKDSNIYNHETMKHSGQMLKKMSYVSDGGNRFEIPSHIRPKSGDVRKYIRYNSNKPSICVTGDMRKVFHYSENRALTVRELAKLQSFPNDFIFVGSRISQQQQVGNAVPPLMASAIARVVKKMIKNDK</sequence>
<dbReference type="Proteomes" id="UP000177745">
    <property type="component" value="Unassembled WGS sequence"/>
</dbReference>
<dbReference type="InterPro" id="IPR029063">
    <property type="entry name" value="SAM-dependent_MTases_sf"/>
</dbReference>
<evidence type="ECO:0000256" key="3">
    <source>
        <dbReference type="ARBA" id="ARBA00022691"/>
    </source>
</evidence>
<feature type="active site" evidence="5">
    <location>
        <position position="86"/>
    </location>
</feature>
<proteinExistence type="inferred from homology"/>
<dbReference type="SUPFAM" id="SSF53335">
    <property type="entry name" value="S-adenosyl-L-methionine-dependent methyltransferases"/>
    <property type="match status" value="1"/>
</dbReference>
<dbReference type="Gene3D" id="3.40.50.150">
    <property type="entry name" value="Vaccinia Virus protein VP39"/>
    <property type="match status" value="1"/>
</dbReference>